<dbReference type="AlphaFoldDB" id="A0A0C2CDS2"/>
<feature type="compositionally biased region" description="Basic and acidic residues" evidence="1">
    <location>
        <begin position="9"/>
        <end position="21"/>
    </location>
</feature>
<dbReference type="EMBL" id="KN739036">
    <property type="protein sequence ID" value="KIH54473.1"/>
    <property type="molecule type" value="Genomic_DNA"/>
</dbReference>
<reference evidence="2 3" key="1">
    <citation type="submission" date="2013-12" db="EMBL/GenBank/DDBJ databases">
        <title>Draft genome of the parsitic nematode Ancylostoma duodenale.</title>
        <authorList>
            <person name="Mitreva M."/>
        </authorList>
    </citation>
    <scope>NUCLEOTIDE SEQUENCE [LARGE SCALE GENOMIC DNA]</scope>
    <source>
        <strain evidence="2 3">Zhejiang</strain>
    </source>
</reference>
<feature type="region of interest" description="Disordered" evidence="1">
    <location>
        <begin position="1"/>
        <end position="30"/>
    </location>
</feature>
<dbReference type="OrthoDB" id="5803645at2759"/>
<accession>A0A0C2CDS2</accession>
<name>A0A0C2CDS2_9BILA</name>
<protein>
    <submittedName>
        <fullName evidence="2">Uncharacterized protein</fullName>
    </submittedName>
</protein>
<evidence type="ECO:0000256" key="1">
    <source>
        <dbReference type="SAM" id="MobiDB-lite"/>
    </source>
</evidence>
<proteinExistence type="predicted"/>
<evidence type="ECO:0000313" key="2">
    <source>
        <dbReference type="EMBL" id="KIH54473.1"/>
    </source>
</evidence>
<keyword evidence="3" id="KW-1185">Reference proteome</keyword>
<organism evidence="2 3">
    <name type="scientific">Ancylostoma duodenale</name>
    <dbReference type="NCBI Taxonomy" id="51022"/>
    <lineage>
        <taxon>Eukaryota</taxon>
        <taxon>Metazoa</taxon>
        <taxon>Ecdysozoa</taxon>
        <taxon>Nematoda</taxon>
        <taxon>Chromadorea</taxon>
        <taxon>Rhabditida</taxon>
        <taxon>Rhabditina</taxon>
        <taxon>Rhabditomorpha</taxon>
        <taxon>Strongyloidea</taxon>
        <taxon>Ancylostomatidae</taxon>
        <taxon>Ancylostomatinae</taxon>
        <taxon>Ancylostoma</taxon>
    </lineage>
</organism>
<dbReference type="Proteomes" id="UP000054047">
    <property type="component" value="Unassembled WGS sequence"/>
</dbReference>
<gene>
    <name evidence="2" type="ORF">ANCDUO_15381</name>
</gene>
<evidence type="ECO:0000313" key="3">
    <source>
        <dbReference type="Proteomes" id="UP000054047"/>
    </source>
</evidence>
<sequence>MSVPGPGHSEQEQELHKSLLRDDDDLDSEVEGAMAPGKCLLFVVSHSDGYLGKRFWDGDFGMYRQKIVS</sequence>